<name>A0A0B3S647_9RHOB</name>
<feature type="signal peptide" evidence="1">
    <location>
        <begin position="1"/>
        <end position="22"/>
    </location>
</feature>
<evidence type="ECO:0000313" key="2">
    <source>
        <dbReference type="EMBL" id="KHQ52161.1"/>
    </source>
</evidence>
<keyword evidence="2" id="KW-0808">Transferase</keyword>
<proteinExistence type="predicted"/>
<dbReference type="GO" id="GO:0016301">
    <property type="term" value="F:kinase activity"/>
    <property type="evidence" value="ECO:0007669"/>
    <property type="project" value="UniProtKB-KW"/>
</dbReference>
<dbReference type="Proteomes" id="UP000030960">
    <property type="component" value="Unassembled WGS sequence"/>
</dbReference>
<comment type="caution">
    <text evidence="2">The sequence shown here is derived from an EMBL/GenBank/DDBJ whole genome shotgun (WGS) entry which is preliminary data.</text>
</comment>
<keyword evidence="3" id="KW-1185">Reference proteome</keyword>
<sequence length="122" mass="13443">MSFARLSLVAILASALSGPAAALNECDFSFDLDRESSAMPSIRRKAEELRGFWRPIKEAPDDVQQLAKFVGRLDICLVTPDGKPRTIRRGGRIFPTRGLTKPLRNTLGPPIPAIRLLGTTWV</sequence>
<keyword evidence="1" id="KW-0732">Signal</keyword>
<dbReference type="EMBL" id="JSUQ01000012">
    <property type="protein sequence ID" value="KHQ52161.1"/>
    <property type="molecule type" value="Genomic_DNA"/>
</dbReference>
<organism evidence="2 3">
    <name type="scientific">Mameliella alba</name>
    <dbReference type="NCBI Taxonomy" id="561184"/>
    <lineage>
        <taxon>Bacteria</taxon>
        <taxon>Pseudomonadati</taxon>
        <taxon>Pseudomonadota</taxon>
        <taxon>Alphaproteobacteria</taxon>
        <taxon>Rhodobacterales</taxon>
        <taxon>Roseobacteraceae</taxon>
        <taxon>Mameliella</taxon>
    </lineage>
</organism>
<dbReference type="AlphaFoldDB" id="A0A0B3S647"/>
<feature type="chain" id="PRO_5002081549" evidence="1">
    <location>
        <begin position="23"/>
        <end position="122"/>
    </location>
</feature>
<protein>
    <submittedName>
        <fullName evidence="2">Serine/threonine kinase</fullName>
    </submittedName>
</protein>
<dbReference type="STRING" id="561184.SAMN05216376_102118"/>
<gene>
    <name evidence="2" type="ORF">OA50_03177</name>
</gene>
<reference evidence="2 3" key="1">
    <citation type="submission" date="2014-10" db="EMBL/GenBank/DDBJ databases">
        <title>Genome sequence of Ponticoccus sp. strain UMTAT08 isolated from clonal culture of toxic dinoflagellate Alexandrium tamiyavanichii.</title>
        <authorList>
            <person name="Gan H.Y."/>
            <person name="Muhd D.-D."/>
            <person name="Mohd Noor M.E."/>
            <person name="Yeong Y.S."/>
            <person name="Usup G."/>
        </authorList>
    </citation>
    <scope>NUCLEOTIDE SEQUENCE [LARGE SCALE GENOMIC DNA]</scope>
    <source>
        <strain evidence="2 3">UMTAT08</strain>
    </source>
</reference>
<evidence type="ECO:0000313" key="3">
    <source>
        <dbReference type="Proteomes" id="UP000030960"/>
    </source>
</evidence>
<keyword evidence="2" id="KW-0418">Kinase</keyword>
<evidence type="ECO:0000256" key="1">
    <source>
        <dbReference type="SAM" id="SignalP"/>
    </source>
</evidence>
<accession>A0A0B3S647</accession>